<evidence type="ECO:0000313" key="6">
    <source>
        <dbReference type="EMBL" id="SEB13432.1"/>
    </source>
</evidence>
<dbReference type="STRING" id="571932.SAMN05421743_1191"/>
<feature type="domain" description="Peptidase S9 prolyl oligopeptidase catalytic" evidence="4">
    <location>
        <begin position="452"/>
        <end position="661"/>
    </location>
</feature>
<evidence type="ECO:0000313" key="7">
    <source>
        <dbReference type="Proteomes" id="UP000198584"/>
    </source>
</evidence>
<reference evidence="6 7" key="1">
    <citation type="submission" date="2016-10" db="EMBL/GenBank/DDBJ databases">
        <authorList>
            <person name="de Groot N.N."/>
        </authorList>
    </citation>
    <scope>NUCLEOTIDE SEQUENCE [LARGE SCALE GENOMIC DNA]</scope>
    <source>
        <strain evidence="6 7">CCM7597</strain>
    </source>
</reference>
<feature type="domain" description="Dipeptidylpeptidase IV N-terminal" evidence="5">
    <location>
        <begin position="202"/>
        <end position="290"/>
    </location>
</feature>
<protein>
    <submittedName>
        <fullName evidence="6">Dipeptidyl aminopeptidase/acylaminoacyl peptidase</fullName>
    </submittedName>
</protein>
<sequence length="661" mass="75745">MSEDKRPVTKDDIFNIQSVTNPKWSPDGKGVVFVKNHIDKEEDKYISNLFYFDKTTAEVNQWTYGESKNFQPKWSPDGNKVAFLSTREKKSQLHVLPLIGGEAQQITTCPNGVNDFEWSPDGKRIAFQALLNAEEGFDELKKEEKEDDKKDKVRVITKMKYKADGVGFVEDQEQQIGIVDITSREIAQLTDNGHSYALLSWSPDGKTLVFTGDEAENKDFSFSADLFLYDVESRERTTIDTEKGYVSDAKWSPDGSKLAFIFHGLVYKNASHPDIYILDRESGETTNVTDQLDLPVGDFTAGDIQQGAQLPGIVWLDDESFYFPVSEYGNVVLYQGNTWGKLRRVWNEKHHMYGFDVDVKTKEVAAVVSTTTSPGELYLFDTDQQACRKVTDFNGKWLRNTKLSEPEDFILRSVDSWDVHGWVMKPVDFVEGEKYPLIYQVHGGPHAMYGNTFFHEMQLLAAQGYVVAYVNPRGSHSYHQEFVNAVRGDYGGNDYVDVMNGLDYLLEAYDFIDGERLGLTGGSYGGFMTNWIVGHTDRFKAAVTQRCISNWISFYGVSDIGYYFSEWQIQADLHDFEKLWKHSPLAYVDNMETPLLIIHSENDLRCPIEQSEQLFIALKRQEKDTEFVRIPDADHNLSRTGKPSLRLERLQHLMRWFEEKL</sequence>
<name>A0A1H4GXN0_9BACI</name>
<dbReference type="GO" id="GO:0004177">
    <property type="term" value="F:aminopeptidase activity"/>
    <property type="evidence" value="ECO:0007669"/>
    <property type="project" value="UniProtKB-KW"/>
</dbReference>
<dbReference type="InterPro" id="IPR029058">
    <property type="entry name" value="AB_hydrolase_fold"/>
</dbReference>
<evidence type="ECO:0000259" key="5">
    <source>
        <dbReference type="Pfam" id="PF00930"/>
    </source>
</evidence>
<feature type="domain" description="Dipeptidylpeptidase IV N-terminal" evidence="5">
    <location>
        <begin position="25"/>
        <end position="127"/>
    </location>
</feature>
<proteinExistence type="inferred from homology"/>
<dbReference type="SUPFAM" id="SSF53474">
    <property type="entry name" value="alpha/beta-Hydrolases"/>
    <property type="match status" value="1"/>
</dbReference>
<dbReference type="PANTHER" id="PTHR42776:SF27">
    <property type="entry name" value="DIPEPTIDYL PEPTIDASE FAMILY MEMBER 6"/>
    <property type="match status" value="1"/>
</dbReference>
<dbReference type="InterPro" id="IPR011042">
    <property type="entry name" value="6-blade_b-propeller_TolB-like"/>
</dbReference>
<dbReference type="Gene3D" id="3.40.50.1820">
    <property type="entry name" value="alpha/beta hydrolase"/>
    <property type="match status" value="1"/>
</dbReference>
<evidence type="ECO:0000256" key="3">
    <source>
        <dbReference type="ARBA" id="ARBA00022801"/>
    </source>
</evidence>
<dbReference type="AlphaFoldDB" id="A0A1H4GXN0"/>
<dbReference type="GO" id="GO:0006508">
    <property type="term" value="P:proteolysis"/>
    <property type="evidence" value="ECO:0007669"/>
    <property type="project" value="UniProtKB-KW"/>
</dbReference>
<dbReference type="Proteomes" id="UP000198584">
    <property type="component" value="Unassembled WGS sequence"/>
</dbReference>
<keyword evidence="2" id="KW-0645">Protease</keyword>
<dbReference type="EMBL" id="FNQR01000019">
    <property type="protein sequence ID" value="SEB13432.1"/>
    <property type="molecule type" value="Genomic_DNA"/>
</dbReference>
<dbReference type="InterPro" id="IPR002469">
    <property type="entry name" value="Peptidase_S9B_N"/>
</dbReference>
<evidence type="ECO:0000256" key="2">
    <source>
        <dbReference type="ARBA" id="ARBA00022670"/>
    </source>
</evidence>
<evidence type="ECO:0000259" key="4">
    <source>
        <dbReference type="Pfam" id="PF00326"/>
    </source>
</evidence>
<dbReference type="GO" id="GO:0004252">
    <property type="term" value="F:serine-type endopeptidase activity"/>
    <property type="evidence" value="ECO:0007669"/>
    <property type="project" value="TreeGrafter"/>
</dbReference>
<accession>A0A1H4GXN0</accession>
<dbReference type="RefSeq" id="WP_093046297.1">
    <property type="nucleotide sequence ID" value="NZ_FNQR01000019.1"/>
</dbReference>
<keyword evidence="3" id="KW-0378">Hydrolase</keyword>
<dbReference type="Pfam" id="PF00930">
    <property type="entry name" value="DPPIV_N"/>
    <property type="match status" value="2"/>
</dbReference>
<dbReference type="OrthoDB" id="108903at2"/>
<dbReference type="Gene3D" id="2.120.10.30">
    <property type="entry name" value="TolB, C-terminal domain"/>
    <property type="match status" value="2"/>
</dbReference>
<dbReference type="InterPro" id="IPR001375">
    <property type="entry name" value="Peptidase_S9_cat"/>
</dbReference>
<evidence type="ECO:0000256" key="1">
    <source>
        <dbReference type="ARBA" id="ARBA00010040"/>
    </source>
</evidence>
<organism evidence="6 7">
    <name type="scientific">Thalassobacillus cyri</name>
    <dbReference type="NCBI Taxonomy" id="571932"/>
    <lineage>
        <taxon>Bacteria</taxon>
        <taxon>Bacillati</taxon>
        <taxon>Bacillota</taxon>
        <taxon>Bacilli</taxon>
        <taxon>Bacillales</taxon>
        <taxon>Bacillaceae</taxon>
        <taxon>Thalassobacillus</taxon>
    </lineage>
</organism>
<gene>
    <name evidence="6" type="ORF">SAMN05421743_1191</name>
</gene>
<comment type="similarity">
    <text evidence="1">Belongs to the peptidase S9C family.</text>
</comment>
<keyword evidence="7" id="KW-1185">Reference proteome</keyword>
<dbReference type="FunFam" id="3.40.50.1820:FF:000028">
    <property type="entry name" value="S9 family peptidase"/>
    <property type="match status" value="1"/>
</dbReference>
<dbReference type="SUPFAM" id="SSF82171">
    <property type="entry name" value="DPP6 N-terminal domain-like"/>
    <property type="match status" value="1"/>
</dbReference>
<dbReference type="Pfam" id="PF00326">
    <property type="entry name" value="Peptidase_S9"/>
    <property type="match status" value="1"/>
</dbReference>
<keyword evidence="6" id="KW-0031">Aminopeptidase</keyword>
<dbReference type="PANTHER" id="PTHR42776">
    <property type="entry name" value="SERINE PEPTIDASE S9 FAMILY MEMBER"/>
    <property type="match status" value="1"/>
</dbReference>